<dbReference type="InterPro" id="IPR029058">
    <property type="entry name" value="AB_hydrolase_fold"/>
</dbReference>
<comment type="caution">
    <text evidence="4">The sequence shown here is derived from an EMBL/GenBank/DDBJ whole genome shotgun (WGS) entry which is preliminary data.</text>
</comment>
<evidence type="ECO:0000256" key="1">
    <source>
        <dbReference type="SAM" id="Phobius"/>
    </source>
</evidence>
<accession>A0A7I8VXI1</accession>
<dbReference type="GO" id="GO:0016787">
    <property type="term" value="F:hydrolase activity"/>
    <property type="evidence" value="ECO:0007669"/>
    <property type="project" value="InterPro"/>
</dbReference>
<protein>
    <submittedName>
        <fullName evidence="4">DgyrCDS9077</fullName>
    </submittedName>
</protein>
<dbReference type="PANTHER" id="PTHR46623">
    <property type="entry name" value="CARBOXYMETHYLENEBUTENOLIDASE-RELATED"/>
    <property type="match status" value="1"/>
</dbReference>
<dbReference type="OrthoDB" id="17560at2759"/>
<evidence type="ECO:0000259" key="2">
    <source>
        <dbReference type="Pfam" id="PF01738"/>
    </source>
</evidence>
<evidence type="ECO:0000313" key="4">
    <source>
        <dbReference type="EMBL" id="CAD5120510.1"/>
    </source>
</evidence>
<proteinExistence type="predicted"/>
<dbReference type="Pfam" id="PF07699">
    <property type="entry name" value="Ephrin_rec_like"/>
    <property type="match status" value="1"/>
</dbReference>
<evidence type="ECO:0000259" key="3">
    <source>
        <dbReference type="Pfam" id="PF07699"/>
    </source>
</evidence>
<dbReference type="InterPro" id="IPR051049">
    <property type="entry name" value="Dienelactone_hydrolase-like"/>
</dbReference>
<dbReference type="AlphaFoldDB" id="A0A7I8VXI1"/>
<organism evidence="4 5">
    <name type="scientific">Dimorphilus gyrociliatus</name>
    <dbReference type="NCBI Taxonomy" id="2664684"/>
    <lineage>
        <taxon>Eukaryota</taxon>
        <taxon>Metazoa</taxon>
        <taxon>Spiralia</taxon>
        <taxon>Lophotrochozoa</taxon>
        <taxon>Annelida</taxon>
        <taxon>Polychaeta</taxon>
        <taxon>Polychaeta incertae sedis</taxon>
        <taxon>Dinophilidae</taxon>
        <taxon>Dimorphilus</taxon>
    </lineage>
</organism>
<dbReference type="InterPro" id="IPR011641">
    <property type="entry name" value="Tyr-kin_ephrin_A/B_rcpt-like"/>
</dbReference>
<dbReference type="SUPFAM" id="SSF53474">
    <property type="entry name" value="alpha/beta-Hydrolases"/>
    <property type="match status" value="1"/>
</dbReference>
<name>A0A7I8VXI1_9ANNE</name>
<sequence>MNLTIRLAAYSIKLPGSSAFKTPLSTFTRLMSTQRIEFDTKNAKGSCPGVLCGDAKSKPKGVIIIHEWWGMNDQIAETGKKISEEGGFTTLVPDFYRGQVAADSEMAGHLMSNLDWKGALLDISAAAEYLKSKGCNKVGVMGFCMGGALSFAAAASCPEISASAPFYGIPSAELADLTKIAIPLEAHFGKKDDIKGFSSPDDYLPLKEKLEKAGVKAKFFEYDAGHAFTNKSGPLNNYNEACSILVNVTYITNESNQTAKLTLAQALKFYIHKKEFLWEDKTVNDVIICERGKRLFYVLDEILCKECSIGSYSDKHNLKKCHPCTRGYYQGKVGQTECDQCPVNYTTSRKRAIHNFECVLMDENGKPKPLDKYPEIVTFPYFIPYLTLQILVYCLPCIFLYMIKRKDRKDSDTSIGLNLEKLWKKEHDGYPTVYQEVDTEKVRRLSRVLGSRKSIGRRPSQNLEIITMEIHKPAHRLTQADIDIQVKKYIKEFNRKRMSHLQNSIAIIPNGKDEGSDESFPKYNKLETVNGTSNDGEGCSSSANYLPARQRSVSLGKTDTSSPDEKFNHIVNSPSPMLRRSVTPPSEQFNKVQSLRFRSKSARCLKKYFKSSRLNCSGLKGRYYEKLLSIDE</sequence>
<dbReference type="EMBL" id="CAJFCJ010000012">
    <property type="protein sequence ID" value="CAD5120510.1"/>
    <property type="molecule type" value="Genomic_DNA"/>
</dbReference>
<dbReference type="Gene3D" id="2.10.50.10">
    <property type="entry name" value="Tumor Necrosis Factor Receptor, subunit A, domain 2"/>
    <property type="match status" value="1"/>
</dbReference>
<keyword evidence="1" id="KW-0472">Membrane</keyword>
<dbReference type="PANTHER" id="PTHR46623:SF6">
    <property type="entry name" value="ALPHA_BETA-HYDROLASES SUPERFAMILY PROTEIN"/>
    <property type="match status" value="1"/>
</dbReference>
<feature type="transmembrane region" description="Helical" evidence="1">
    <location>
        <begin position="382"/>
        <end position="403"/>
    </location>
</feature>
<dbReference type="Proteomes" id="UP000549394">
    <property type="component" value="Unassembled WGS sequence"/>
</dbReference>
<gene>
    <name evidence="4" type="ORF">DGYR_LOCUS8600</name>
</gene>
<dbReference type="InterPro" id="IPR002925">
    <property type="entry name" value="Dienelactn_hydro"/>
</dbReference>
<feature type="domain" description="Dienelactone hydrolase" evidence="2">
    <location>
        <begin position="49"/>
        <end position="242"/>
    </location>
</feature>
<evidence type="ECO:0000313" key="5">
    <source>
        <dbReference type="Proteomes" id="UP000549394"/>
    </source>
</evidence>
<dbReference type="SMART" id="SM01411">
    <property type="entry name" value="Ephrin_rec_like"/>
    <property type="match status" value="1"/>
</dbReference>
<keyword evidence="1" id="KW-1133">Transmembrane helix</keyword>
<dbReference type="Gene3D" id="3.40.50.1820">
    <property type="entry name" value="alpha/beta hydrolase"/>
    <property type="match status" value="1"/>
</dbReference>
<reference evidence="4 5" key="1">
    <citation type="submission" date="2020-08" db="EMBL/GenBank/DDBJ databases">
        <authorList>
            <person name="Hejnol A."/>
        </authorList>
    </citation>
    <scope>NUCLEOTIDE SEQUENCE [LARGE SCALE GENOMIC DNA]</scope>
</reference>
<dbReference type="Pfam" id="PF01738">
    <property type="entry name" value="DLH"/>
    <property type="match status" value="1"/>
</dbReference>
<feature type="domain" description="Tyrosine-protein kinase ephrin type A/B receptor-like" evidence="3">
    <location>
        <begin position="310"/>
        <end position="358"/>
    </location>
</feature>
<keyword evidence="5" id="KW-1185">Reference proteome</keyword>
<keyword evidence="1" id="KW-0812">Transmembrane</keyword>